<reference evidence="2 3" key="1">
    <citation type="submission" date="2019-04" db="EMBL/GenBank/DDBJ databases">
        <title>Natronospirillum operosus gen. nov., sp. nov., a haloalkaliphilic satellite isolated from decaying biomass of laboratory culture of cyanobacterium Geitlerinema sp. and proposal of Natronospirillaceae fam. nov. and Saccharospirillaceae fam. nov.</title>
        <authorList>
            <person name="Kevbrin V."/>
            <person name="Boltyanskaya Y."/>
            <person name="Koziaeva V."/>
            <person name="Grouzdev D.S."/>
            <person name="Park M."/>
            <person name="Cho J."/>
        </authorList>
    </citation>
    <scope>NUCLEOTIDE SEQUENCE [LARGE SCALE GENOMIC DNA]</scope>
    <source>
        <strain evidence="2 3">G-116</strain>
    </source>
</reference>
<dbReference type="PANTHER" id="PTHR22617">
    <property type="entry name" value="CHEMOTAXIS SENSOR HISTIDINE KINASE-RELATED"/>
    <property type="match status" value="1"/>
</dbReference>
<organism evidence="2 3">
    <name type="scientific">Natronospirillum operosum</name>
    <dbReference type="NCBI Taxonomy" id="2759953"/>
    <lineage>
        <taxon>Bacteria</taxon>
        <taxon>Pseudomonadati</taxon>
        <taxon>Pseudomonadota</taxon>
        <taxon>Gammaproteobacteria</taxon>
        <taxon>Oceanospirillales</taxon>
        <taxon>Natronospirillaceae</taxon>
        <taxon>Natronospirillum</taxon>
    </lineage>
</organism>
<protein>
    <submittedName>
        <fullName evidence="2">Purine-binding chemotaxis protein CheW</fullName>
    </submittedName>
</protein>
<evidence type="ECO:0000313" key="2">
    <source>
        <dbReference type="EMBL" id="TGG90324.1"/>
    </source>
</evidence>
<dbReference type="SUPFAM" id="SSF50341">
    <property type="entry name" value="CheW-like"/>
    <property type="match status" value="1"/>
</dbReference>
<dbReference type="AlphaFoldDB" id="A0A4Z0WAI0"/>
<comment type="caution">
    <text evidence="2">The sequence shown here is derived from an EMBL/GenBank/DDBJ whole genome shotgun (WGS) entry which is preliminary data.</text>
</comment>
<dbReference type="RefSeq" id="WP_135484882.1">
    <property type="nucleotide sequence ID" value="NZ_SRMF01000014.1"/>
</dbReference>
<keyword evidence="3" id="KW-1185">Reference proteome</keyword>
<dbReference type="InterPro" id="IPR036061">
    <property type="entry name" value="CheW-like_dom_sf"/>
</dbReference>
<dbReference type="Gene3D" id="2.30.30.40">
    <property type="entry name" value="SH3 Domains"/>
    <property type="match status" value="1"/>
</dbReference>
<dbReference type="Proteomes" id="UP000297475">
    <property type="component" value="Unassembled WGS sequence"/>
</dbReference>
<dbReference type="GO" id="GO:0007165">
    <property type="term" value="P:signal transduction"/>
    <property type="evidence" value="ECO:0007669"/>
    <property type="project" value="InterPro"/>
</dbReference>
<dbReference type="PROSITE" id="PS50851">
    <property type="entry name" value="CHEW"/>
    <property type="match status" value="1"/>
</dbReference>
<proteinExistence type="predicted"/>
<dbReference type="InterPro" id="IPR039315">
    <property type="entry name" value="CheW"/>
</dbReference>
<dbReference type="OrthoDB" id="5298045at2"/>
<dbReference type="Gene3D" id="2.40.50.180">
    <property type="entry name" value="CheA-289, Domain 4"/>
    <property type="match status" value="1"/>
</dbReference>
<evidence type="ECO:0000259" key="1">
    <source>
        <dbReference type="PROSITE" id="PS50851"/>
    </source>
</evidence>
<evidence type="ECO:0000313" key="3">
    <source>
        <dbReference type="Proteomes" id="UP000297475"/>
    </source>
</evidence>
<feature type="domain" description="CheW-like" evidence="1">
    <location>
        <begin position="35"/>
        <end position="175"/>
    </location>
</feature>
<name>A0A4Z0WAI0_9GAMM</name>
<dbReference type="GO" id="GO:0006935">
    <property type="term" value="P:chemotaxis"/>
    <property type="evidence" value="ECO:0007669"/>
    <property type="project" value="InterPro"/>
</dbReference>
<sequence length="180" mass="19974">MTTEFSSPYQALTVLAELSRQRAVGLPQQETFEETWTGVGFRLAGQALVSPMHQVTEILTPPHYTRLPGVKSWVLGVANVRGRLVPLVDLGAFLGLPTRGAGRSQRVLIVEQGDLLVGLLVDQVLGMQHYRTQAHQESSDTLPKALRPLVDGGYQNNNELWHLFSMERLISQEQFMQVAA</sequence>
<dbReference type="InterPro" id="IPR002545">
    <property type="entry name" value="CheW-lke_dom"/>
</dbReference>
<dbReference type="GO" id="GO:0005829">
    <property type="term" value="C:cytosol"/>
    <property type="evidence" value="ECO:0007669"/>
    <property type="project" value="TreeGrafter"/>
</dbReference>
<gene>
    <name evidence="2" type="ORF">E4656_18855</name>
</gene>
<dbReference type="PANTHER" id="PTHR22617:SF43">
    <property type="entry name" value="PROTEIN PILI"/>
    <property type="match status" value="1"/>
</dbReference>
<dbReference type="Pfam" id="PF01584">
    <property type="entry name" value="CheW"/>
    <property type="match status" value="1"/>
</dbReference>
<dbReference type="EMBL" id="SRMF01000014">
    <property type="protein sequence ID" value="TGG90324.1"/>
    <property type="molecule type" value="Genomic_DNA"/>
</dbReference>
<accession>A0A4Z0WAI0</accession>
<dbReference type="SMART" id="SM00260">
    <property type="entry name" value="CheW"/>
    <property type="match status" value="1"/>
</dbReference>